<dbReference type="NCBIfam" id="TIGR02605">
    <property type="entry name" value="CxxC_CxxC_SSSS"/>
    <property type="match status" value="1"/>
</dbReference>
<accession>A0A382J1I2</accession>
<dbReference type="Pfam" id="PF09723">
    <property type="entry name" value="Zn_ribbon_8"/>
    <property type="match status" value="1"/>
</dbReference>
<dbReference type="InterPro" id="IPR013429">
    <property type="entry name" value="Regulatory_FmdB_Zinc_ribbon"/>
</dbReference>
<protein>
    <recommendedName>
        <fullName evidence="2">Putative regulatory protein FmdB zinc ribbon domain-containing protein</fullName>
    </recommendedName>
</protein>
<dbReference type="PANTHER" id="PTHR34404">
    <property type="entry name" value="REGULATORY PROTEIN, FMDB FAMILY"/>
    <property type="match status" value="1"/>
</dbReference>
<dbReference type="Gene3D" id="2.20.28.100">
    <property type="entry name" value="Desulphoferrodoxin, N-terminal domain"/>
    <property type="match status" value="1"/>
</dbReference>
<sequence length="91" mass="10480">MPIYEYQCKVCGKEIEVLQKMNDKPPICCIDLKDKTMSGEMKRKISNIAPPVFRGSGFYATDYKKKGFSKPDKKVEKSKGKKNETNKKKQK</sequence>
<evidence type="ECO:0000259" key="2">
    <source>
        <dbReference type="SMART" id="SM00834"/>
    </source>
</evidence>
<evidence type="ECO:0000313" key="3">
    <source>
        <dbReference type="EMBL" id="SVC04691.1"/>
    </source>
</evidence>
<feature type="domain" description="Putative regulatory protein FmdB zinc ribbon" evidence="2">
    <location>
        <begin position="1"/>
        <end position="46"/>
    </location>
</feature>
<dbReference type="EMBL" id="UINC01070497">
    <property type="protein sequence ID" value="SVC04691.1"/>
    <property type="molecule type" value="Genomic_DNA"/>
</dbReference>
<reference evidence="3" key="1">
    <citation type="submission" date="2018-05" db="EMBL/GenBank/DDBJ databases">
        <authorList>
            <person name="Lanie J.A."/>
            <person name="Ng W.-L."/>
            <person name="Kazmierczak K.M."/>
            <person name="Andrzejewski T.M."/>
            <person name="Davidsen T.M."/>
            <person name="Wayne K.J."/>
            <person name="Tettelin H."/>
            <person name="Glass J.I."/>
            <person name="Rusch D."/>
            <person name="Podicherti R."/>
            <person name="Tsui H.-C.T."/>
            <person name="Winkler M.E."/>
        </authorList>
    </citation>
    <scope>NUCLEOTIDE SEQUENCE</scope>
</reference>
<proteinExistence type="predicted"/>
<dbReference type="InterPro" id="IPR038094">
    <property type="entry name" value="Desulfoferrodoxin_N_sf"/>
</dbReference>
<dbReference type="AlphaFoldDB" id="A0A382J1I2"/>
<evidence type="ECO:0000256" key="1">
    <source>
        <dbReference type="SAM" id="MobiDB-lite"/>
    </source>
</evidence>
<gene>
    <name evidence="3" type="ORF">METZ01_LOCUS257545</name>
</gene>
<name>A0A382J1I2_9ZZZZ</name>
<dbReference type="SMART" id="SM00834">
    <property type="entry name" value="CxxC_CXXC_SSSS"/>
    <property type="match status" value="1"/>
</dbReference>
<dbReference type="PANTHER" id="PTHR34404:SF2">
    <property type="entry name" value="CONSERVED SERINE RICH PROTEIN"/>
    <property type="match status" value="1"/>
</dbReference>
<organism evidence="3">
    <name type="scientific">marine metagenome</name>
    <dbReference type="NCBI Taxonomy" id="408172"/>
    <lineage>
        <taxon>unclassified sequences</taxon>
        <taxon>metagenomes</taxon>
        <taxon>ecological metagenomes</taxon>
    </lineage>
</organism>
<feature type="region of interest" description="Disordered" evidence="1">
    <location>
        <begin position="64"/>
        <end position="91"/>
    </location>
</feature>